<dbReference type="AlphaFoldDB" id="A0A059W3L4"/>
<dbReference type="eggNOG" id="ENOG50338QP">
    <property type="taxonomic scope" value="Bacteria"/>
</dbReference>
<organism evidence="1 2">
    <name type="scientific">Streptomyces noursei</name>
    <name type="common">Streptomyces albulus</name>
    <dbReference type="NCBI Taxonomy" id="1971"/>
    <lineage>
        <taxon>Bacteria</taxon>
        <taxon>Bacillati</taxon>
        <taxon>Actinomycetota</taxon>
        <taxon>Actinomycetes</taxon>
        <taxon>Kitasatosporales</taxon>
        <taxon>Streptomycetaceae</taxon>
        <taxon>Streptomyces</taxon>
    </lineage>
</organism>
<comment type="caution">
    <text evidence="1">The sequence shown here is derived from an EMBL/GenBank/DDBJ whole genome shotgun (WGS) entry which is preliminary data.</text>
</comment>
<evidence type="ECO:0000313" key="1">
    <source>
        <dbReference type="EMBL" id="GCB89999.1"/>
    </source>
</evidence>
<reference evidence="1 2" key="1">
    <citation type="journal article" date="2019" name="Microbiol. Resour. Announc.">
        <title>Draft Genome Sequence of the Most Traditional epsilon-Poly-l-Lysine Producer, Streptomyces albulus NBRC14147.</title>
        <authorList>
            <person name="Yamanaka K."/>
            <person name="Hamano Y."/>
        </authorList>
    </citation>
    <scope>NUCLEOTIDE SEQUENCE [LARGE SCALE GENOMIC DNA]</scope>
    <source>
        <strain evidence="1 2">NBRC 14147</strain>
    </source>
</reference>
<dbReference type="Proteomes" id="UP000288351">
    <property type="component" value="Unassembled WGS sequence"/>
</dbReference>
<accession>A0A059W3L4</accession>
<dbReference type="EMBL" id="BHXC01000006">
    <property type="protein sequence ID" value="GCB89999.1"/>
    <property type="molecule type" value="Genomic_DNA"/>
</dbReference>
<sequence length="194" mass="19429">MSRRFMRCVTLASAAAVTSVGSLLAAPGVGATAAADAPVIVTSGWSGRAQTAYATCPAGTTLVGGGYDSKPVHLGNGANADAVNANAPSASKPNTWAVRMDDGTANAYAMCSKDSHQAPVVVTSDWSGPAETVYATCPEGTTLAGGGYDSQPVHTGNGAIADAVNANAPSSWKANTWAVRMDGGRAKAYAMCTK</sequence>
<protein>
    <submittedName>
        <fullName evidence="1">Uncharacterized protein</fullName>
    </submittedName>
</protein>
<proteinExistence type="predicted"/>
<evidence type="ECO:0000313" key="2">
    <source>
        <dbReference type="Proteomes" id="UP000288351"/>
    </source>
</evidence>
<gene>
    <name evidence="1" type="ORF">SALB_02693</name>
</gene>
<name>A0A059W3L4_STRNR</name>